<reference evidence="1 2" key="1">
    <citation type="submission" date="2015-07" db="EMBL/GenBank/DDBJ databases">
        <title>The genome of Habropoda laboriosa.</title>
        <authorList>
            <person name="Pan H."/>
            <person name="Kapheim K."/>
        </authorList>
    </citation>
    <scope>NUCLEOTIDE SEQUENCE [LARGE SCALE GENOMIC DNA]</scope>
    <source>
        <strain evidence="1">0110345459</strain>
    </source>
</reference>
<evidence type="ECO:0000313" key="1">
    <source>
        <dbReference type="EMBL" id="KOC71367.1"/>
    </source>
</evidence>
<proteinExistence type="predicted"/>
<organism evidence="1 2">
    <name type="scientific">Habropoda laboriosa</name>
    <dbReference type="NCBI Taxonomy" id="597456"/>
    <lineage>
        <taxon>Eukaryota</taxon>
        <taxon>Metazoa</taxon>
        <taxon>Ecdysozoa</taxon>
        <taxon>Arthropoda</taxon>
        <taxon>Hexapoda</taxon>
        <taxon>Insecta</taxon>
        <taxon>Pterygota</taxon>
        <taxon>Neoptera</taxon>
        <taxon>Endopterygota</taxon>
        <taxon>Hymenoptera</taxon>
        <taxon>Apocrita</taxon>
        <taxon>Aculeata</taxon>
        <taxon>Apoidea</taxon>
        <taxon>Anthophila</taxon>
        <taxon>Apidae</taxon>
        <taxon>Habropoda</taxon>
    </lineage>
</organism>
<name>A0A0L7RKB5_9HYME</name>
<dbReference type="AlphaFoldDB" id="A0A0L7RKB5"/>
<keyword evidence="2" id="KW-1185">Reference proteome</keyword>
<protein>
    <submittedName>
        <fullName evidence="1">Uncharacterized protein</fullName>
    </submittedName>
</protein>
<evidence type="ECO:0000313" key="2">
    <source>
        <dbReference type="Proteomes" id="UP000053825"/>
    </source>
</evidence>
<gene>
    <name evidence="1" type="ORF">WH47_02412</name>
</gene>
<dbReference type="EMBL" id="KQ414568">
    <property type="protein sequence ID" value="KOC71367.1"/>
    <property type="molecule type" value="Genomic_DNA"/>
</dbReference>
<dbReference type="OrthoDB" id="7553592at2759"/>
<dbReference type="Proteomes" id="UP000053825">
    <property type="component" value="Unassembled WGS sequence"/>
</dbReference>
<accession>A0A0L7RKB5</accession>
<dbReference type="STRING" id="597456.A0A0L7RKB5"/>
<sequence>MSAIYAKFEAIFLCCHPKGPKMTFADADKYMHNSKEFVKEWVKLYKEAKCVDDFLSQGSKRAAATREDKVILQHFSKNLTLSLRKRQSHLRNKSINVNIMTIKRRLHDFAWYSTVAFNHCPYGQRIRLPRAYTNRRATRDAFSSNDAYTYVQPLAKSFRPNAMVRC</sequence>